<evidence type="ECO:0000313" key="10">
    <source>
        <dbReference type="Proteomes" id="UP000262969"/>
    </source>
</evidence>
<dbReference type="PIRSF" id="PIRSF036492">
    <property type="entry name" value="ALDH"/>
    <property type="match status" value="1"/>
</dbReference>
<dbReference type="EMBL" id="DPVV01000317">
    <property type="protein sequence ID" value="HCL02660.1"/>
    <property type="molecule type" value="Genomic_DNA"/>
</dbReference>
<comment type="caution">
    <text evidence="9">The sequence shown here is derived from an EMBL/GenBank/DDBJ whole genome shotgun (WGS) entry which is preliminary data.</text>
</comment>
<sequence>MSEIEVGYQKLVTSQREFFRTGKTKQVEFRIQALRKLQSEIKNREVEIMEALKKDLNKSSFESYMTEIGMVLDEIRHCIAHVPKWAKPKSVRTPLAQFPSKSFTISEPYGVVLIMSPWNYPFQLCIEPLIGAIAAGNCAVLKPSAYAAETSKVINTLIRACFPKEYVTVIEGGRKENQGLLATEFDYIFFTGGVEVGRLVMEAAAKFLTPVSLELGGKSPCIIDKSADINLAAKRVAFGKYLNAGQTCVAPDYVFVQKEVEEEFLKKLGMWIHKFFGEEPLKNENLPKIINEHHYHRLLSLLEGEDIIIGGKGQDNIRKIEPTVLKRVSTDANVMKEEIFGPILPVLTYQKIEEVIEYVTAHPKPLACYLFTTNVQIEKKILKHISFGGGCVNDTIIHLATPYMGFGGVGSSGMGSYHGFESFRTFSHSKSIVKKANWLDLPMRYHPYTEKNLKMIRKFLK</sequence>
<dbReference type="PROSITE" id="PS00687">
    <property type="entry name" value="ALDEHYDE_DEHYDR_GLU"/>
    <property type="match status" value="1"/>
</dbReference>
<feature type="active site" evidence="5 6">
    <location>
        <position position="214"/>
    </location>
</feature>
<dbReference type="Pfam" id="PF00171">
    <property type="entry name" value="Aldedh"/>
    <property type="match status" value="1"/>
</dbReference>
<keyword evidence="2 4" id="KW-0560">Oxidoreductase</keyword>
<evidence type="ECO:0000256" key="4">
    <source>
        <dbReference type="PIRNR" id="PIRNR036492"/>
    </source>
</evidence>
<dbReference type="PROSITE" id="PS00070">
    <property type="entry name" value="ALDEHYDE_DEHYDR_CYS"/>
    <property type="match status" value="1"/>
</dbReference>
<dbReference type="Proteomes" id="UP000262969">
    <property type="component" value="Unassembled WGS sequence"/>
</dbReference>
<dbReference type="AlphaFoldDB" id="A0A3D2X697"/>
<dbReference type="SUPFAM" id="SSF53720">
    <property type="entry name" value="ALDH-like"/>
    <property type="match status" value="1"/>
</dbReference>
<evidence type="ECO:0000256" key="5">
    <source>
        <dbReference type="PIRSR" id="PIRSR036492-1"/>
    </source>
</evidence>
<dbReference type="CDD" id="cd07136">
    <property type="entry name" value="ALDH_YwdH-P39616"/>
    <property type="match status" value="1"/>
</dbReference>
<organism evidence="9 10">
    <name type="scientific">Lachnoclostridium phytofermentans</name>
    <dbReference type="NCBI Taxonomy" id="66219"/>
    <lineage>
        <taxon>Bacteria</taxon>
        <taxon>Bacillati</taxon>
        <taxon>Bacillota</taxon>
        <taxon>Clostridia</taxon>
        <taxon>Lachnospirales</taxon>
        <taxon>Lachnospiraceae</taxon>
    </lineage>
</organism>
<dbReference type="InterPro" id="IPR016162">
    <property type="entry name" value="Ald_DH_N"/>
</dbReference>
<gene>
    <name evidence="9" type="ORF">DHW61_09665</name>
</gene>
<protein>
    <recommendedName>
        <fullName evidence="4">Aldehyde dehydrogenase</fullName>
    </recommendedName>
</protein>
<dbReference type="GO" id="GO:0005737">
    <property type="term" value="C:cytoplasm"/>
    <property type="evidence" value="ECO:0007669"/>
    <property type="project" value="TreeGrafter"/>
</dbReference>
<evidence type="ECO:0000256" key="2">
    <source>
        <dbReference type="ARBA" id="ARBA00023002"/>
    </source>
</evidence>
<dbReference type="InterPro" id="IPR015590">
    <property type="entry name" value="Aldehyde_DH_dom"/>
</dbReference>
<feature type="domain" description="Aldehyde dehydrogenase" evidence="8">
    <location>
        <begin position="10"/>
        <end position="432"/>
    </location>
</feature>
<evidence type="ECO:0000256" key="7">
    <source>
        <dbReference type="RuleBase" id="RU003345"/>
    </source>
</evidence>
<dbReference type="InterPro" id="IPR012394">
    <property type="entry name" value="Aldehyde_DH_NAD(P)"/>
</dbReference>
<proteinExistence type="inferred from homology"/>
<evidence type="ECO:0000256" key="1">
    <source>
        <dbReference type="ARBA" id="ARBA00009986"/>
    </source>
</evidence>
<feature type="active site" evidence="5">
    <location>
        <position position="248"/>
    </location>
</feature>
<dbReference type="Gene3D" id="3.40.309.10">
    <property type="entry name" value="Aldehyde Dehydrogenase, Chain A, domain 2"/>
    <property type="match status" value="1"/>
</dbReference>
<dbReference type="InterPro" id="IPR016163">
    <property type="entry name" value="Ald_DH_C"/>
</dbReference>
<evidence type="ECO:0000259" key="8">
    <source>
        <dbReference type="Pfam" id="PF00171"/>
    </source>
</evidence>
<keyword evidence="3" id="KW-0520">NAD</keyword>
<dbReference type="Gene3D" id="3.40.605.10">
    <property type="entry name" value="Aldehyde Dehydrogenase, Chain A, domain 1"/>
    <property type="match status" value="1"/>
</dbReference>
<dbReference type="GO" id="GO:0006081">
    <property type="term" value="P:aldehyde metabolic process"/>
    <property type="evidence" value="ECO:0007669"/>
    <property type="project" value="InterPro"/>
</dbReference>
<comment type="similarity">
    <text evidence="1 4 7">Belongs to the aldehyde dehydrogenase family.</text>
</comment>
<evidence type="ECO:0000256" key="6">
    <source>
        <dbReference type="PROSITE-ProRule" id="PRU10007"/>
    </source>
</evidence>
<name>A0A3D2X697_9FIRM</name>
<dbReference type="InterPro" id="IPR029510">
    <property type="entry name" value="Ald_DH_CS_GLU"/>
</dbReference>
<evidence type="ECO:0000313" key="9">
    <source>
        <dbReference type="EMBL" id="HCL02660.1"/>
    </source>
</evidence>
<dbReference type="FunFam" id="3.40.605.10:FF:000004">
    <property type="entry name" value="Aldehyde dehydrogenase"/>
    <property type="match status" value="1"/>
</dbReference>
<evidence type="ECO:0000256" key="3">
    <source>
        <dbReference type="ARBA" id="ARBA00023027"/>
    </source>
</evidence>
<dbReference type="PANTHER" id="PTHR43570:SF16">
    <property type="entry name" value="ALDEHYDE DEHYDROGENASE TYPE III, ISOFORM Q"/>
    <property type="match status" value="1"/>
</dbReference>
<dbReference type="PANTHER" id="PTHR43570">
    <property type="entry name" value="ALDEHYDE DEHYDROGENASE"/>
    <property type="match status" value="1"/>
</dbReference>
<dbReference type="InterPro" id="IPR016161">
    <property type="entry name" value="Ald_DH/histidinol_DH"/>
</dbReference>
<reference evidence="9 10" key="1">
    <citation type="journal article" date="2018" name="Nat. Biotechnol.">
        <title>A standardized bacterial taxonomy based on genome phylogeny substantially revises the tree of life.</title>
        <authorList>
            <person name="Parks D.H."/>
            <person name="Chuvochina M."/>
            <person name="Waite D.W."/>
            <person name="Rinke C."/>
            <person name="Skarshewski A."/>
            <person name="Chaumeil P.A."/>
            <person name="Hugenholtz P."/>
        </authorList>
    </citation>
    <scope>NUCLEOTIDE SEQUENCE [LARGE SCALE GENOMIC DNA]</scope>
    <source>
        <strain evidence="9">UBA11728</strain>
    </source>
</reference>
<dbReference type="GO" id="GO:0004029">
    <property type="term" value="F:aldehyde dehydrogenase (NAD+) activity"/>
    <property type="evidence" value="ECO:0007669"/>
    <property type="project" value="TreeGrafter"/>
</dbReference>
<accession>A0A3D2X697</accession>
<dbReference type="InterPro" id="IPR016160">
    <property type="entry name" value="Ald_DH_CS_CYS"/>
</dbReference>
<dbReference type="FunFam" id="3.40.309.10:FF:000003">
    <property type="entry name" value="Aldehyde dehydrogenase"/>
    <property type="match status" value="1"/>
</dbReference>